<name>A0A4C1SEL2_EUMVA</name>
<evidence type="ECO:0000313" key="1">
    <source>
        <dbReference type="EMBL" id="GBO99607.1"/>
    </source>
</evidence>
<reference evidence="1 2" key="1">
    <citation type="journal article" date="2019" name="Commun. Biol.">
        <title>The bagworm genome reveals a unique fibroin gene that provides high tensile strength.</title>
        <authorList>
            <person name="Kono N."/>
            <person name="Nakamura H."/>
            <person name="Ohtoshi R."/>
            <person name="Tomita M."/>
            <person name="Numata K."/>
            <person name="Arakawa K."/>
        </authorList>
    </citation>
    <scope>NUCLEOTIDE SEQUENCE [LARGE SCALE GENOMIC DNA]</scope>
</reference>
<dbReference type="AlphaFoldDB" id="A0A4C1SEL2"/>
<gene>
    <name evidence="1" type="ORF">EVAR_742_1</name>
</gene>
<accession>A0A4C1SEL2</accession>
<comment type="caution">
    <text evidence="1">The sequence shown here is derived from an EMBL/GenBank/DDBJ whole genome shotgun (WGS) entry which is preliminary data.</text>
</comment>
<protein>
    <submittedName>
        <fullName evidence="1">Uncharacterized protein</fullName>
    </submittedName>
</protein>
<sequence>MPANARLPAPSRLTRCLLRSVLEYKALFRLAAHRRDGKYLYTLHNRKKAEAGVKLMCARRVSACARRVSACARDRERLSACGA</sequence>
<proteinExistence type="predicted"/>
<keyword evidence="2" id="KW-1185">Reference proteome</keyword>
<evidence type="ECO:0000313" key="2">
    <source>
        <dbReference type="Proteomes" id="UP000299102"/>
    </source>
</evidence>
<organism evidence="1 2">
    <name type="scientific">Eumeta variegata</name>
    <name type="common">Bagworm moth</name>
    <name type="synonym">Eumeta japonica</name>
    <dbReference type="NCBI Taxonomy" id="151549"/>
    <lineage>
        <taxon>Eukaryota</taxon>
        <taxon>Metazoa</taxon>
        <taxon>Ecdysozoa</taxon>
        <taxon>Arthropoda</taxon>
        <taxon>Hexapoda</taxon>
        <taxon>Insecta</taxon>
        <taxon>Pterygota</taxon>
        <taxon>Neoptera</taxon>
        <taxon>Endopterygota</taxon>
        <taxon>Lepidoptera</taxon>
        <taxon>Glossata</taxon>
        <taxon>Ditrysia</taxon>
        <taxon>Tineoidea</taxon>
        <taxon>Psychidae</taxon>
        <taxon>Oiketicinae</taxon>
        <taxon>Eumeta</taxon>
    </lineage>
</organism>
<dbReference type="EMBL" id="BGZK01000003">
    <property type="protein sequence ID" value="GBO99607.1"/>
    <property type="molecule type" value="Genomic_DNA"/>
</dbReference>
<dbReference type="Proteomes" id="UP000299102">
    <property type="component" value="Unassembled WGS sequence"/>
</dbReference>